<comment type="caution">
    <text evidence="2">The sequence shown here is derived from an EMBL/GenBank/DDBJ whole genome shotgun (WGS) entry which is preliminary data.</text>
</comment>
<dbReference type="EMBL" id="JALIDZ010000001">
    <property type="protein sequence ID" value="MCT8970246.1"/>
    <property type="molecule type" value="Genomic_DNA"/>
</dbReference>
<dbReference type="RefSeq" id="WP_261613820.1">
    <property type="nucleotide sequence ID" value="NZ_JALIDZ010000001.1"/>
</dbReference>
<dbReference type="SUPFAM" id="SSF53474">
    <property type="entry name" value="alpha/beta-Hydrolases"/>
    <property type="match status" value="1"/>
</dbReference>
<accession>A0AAW5QUM2</accession>
<keyword evidence="1" id="KW-0812">Transmembrane</keyword>
<feature type="transmembrane region" description="Helical" evidence="1">
    <location>
        <begin position="126"/>
        <end position="150"/>
    </location>
</feature>
<keyword evidence="1" id="KW-0472">Membrane</keyword>
<dbReference type="AlphaFoldDB" id="A0AAW5QUM2"/>
<evidence type="ECO:0000313" key="3">
    <source>
        <dbReference type="Proteomes" id="UP001320898"/>
    </source>
</evidence>
<organism evidence="2 3">
    <name type="scientific">Microbaculum marinisediminis</name>
    <dbReference type="NCBI Taxonomy" id="2931392"/>
    <lineage>
        <taxon>Bacteria</taxon>
        <taxon>Pseudomonadati</taxon>
        <taxon>Pseudomonadota</taxon>
        <taxon>Alphaproteobacteria</taxon>
        <taxon>Hyphomicrobiales</taxon>
        <taxon>Tepidamorphaceae</taxon>
        <taxon>Microbaculum</taxon>
    </lineage>
</organism>
<evidence type="ECO:0000313" key="2">
    <source>
        <dbReference type="EMBL" id="MCT8970246.1"/>
    </source>
</evidence>
<sequence length="414" mass="46327">MAATSDTVSKRCVIFLGGYEHVSASGQYNRFAREIGRFDRTWNFATTVGEPIVHSDPAVQVWPVVAQGPNWRVETELRYYSWNDLIEEDFARPDWRAIPAGILALADFIVTGTALRYIVVAWRYWLFSFYPFALSVLFAAIAASIVYGISRLGVPMPWFAGIVLGIAIFWGLARWPGDRLRYRYMLNDWSFASAIAWGRRRSYRARLRVFAEDFGRTVRETDADEVLIVGHSLGAVLAAETLSAALKRDPGLARAGPPITLMTVGSSLLKVALHPAARGLRRSIERVLNAVDIAWIDYTALVDPLNFYRTDPGKVLGLKAPRAPVIRTARIRSMLGEASYKLFKGNFLRLHRQFVMGNGARYHYDFFMACCGPMTQAARIDDMTASIDNFAEDGRYLPNAEGPASDSRTVRPAP</sequence>
<evidence type="ECO:0000256" key="1">
    <source>
        <dbReference type="SAM" id="Phobius"/>
    </source>
</evidence>
<reference evidence="2 3" key="1">
    <citation type="submission" date="2022-04" db="EMBL/GenBank/DDBJ databases">
        <authorList>
            <person name="Ye Y.-Q."/>
            <person name="Du Z.-J."/>
        </authorList>
    </citation>
    <scope>NUCLEOTIDE SEQUENCE [LARGE SCALE GENOMIC DNA]</scope>
    <source>
        <strain evidence="2 3">A6E488</strain>
    </source>
</reference>
<name>A0AAW5QUM2_9HYPH</name>
<keyword evidence="3" id="KW-1185">Reference proteome</keyword>
<dbReference type="Proteomes" id="UP001320898">
    <property type="component" value="Unassembled WGS sequence"/>
</dbReference>
<feature type="transmembrane region" description="Helical" evidence="1">
    <location>
        <begin position="97"/>
        <end position="119"/>
    </location>
</feature>
<dbReference type="InterPro" id="IPR029058">
    <property type="entry name" value="AB_hydrolase_fold"/>
</dbReference>
<keyword evidence="1" id="KW-1133">Transmembrane helix</keyword>
<protein>
    <recommendedName>
        <fullName evidence="4">Lipase</fullName>
    </recommendedName>
</protein>
<feature type="transmembrane region" description="Helical" evidence="1">
    <location>
        <begin position="156"/>
        <end position="175"/>
    </location>
</feature>
<proteinExistence type="predicted"/>
<evidence type="ECO:0008006" key="4">
    <source>
        <dbReference type="Google" id="ProtNLM"/>
    </source>
</evidence>
<gene>
    <name evidence="2" type="ORF">MUB46_00085</name>
</gene>